<name>A0A6P6UIR7_COFAR</name>
<feature type="domain" description="Transposase Tnp1/En/Spm-like" evidence="2">
    <location>
        <begin position="369"/>
        <end position="432"/>
    </location>
</feature>
<dbReference type="AlphaFoldDB" id="A0A6P6UIR7"/>
<dbReference type="PANTHER" id="PTHR33144:SF46">
    <property type="entry name" value="OS04G0610000 PROTEIN"/>
    <property type="match status" value="1"/>
</dbReference>
<dbReference type="InterPro" id="IPR004252">
    <property type="entry name" value="Probable_transposase_24"/>
</dbReference>
<reference evidence="3" key="1">
    <citation type="journal article" date="2025" name="Foods">
        <title>Unveiling the Microbial Signatures of Arabica Coffee Cherries: Insights into Ripeness Specific Diversity, Functional Traits, and Implications for Quality and Safety.</title>
        <authorList>
            <consortium name="RefSeq"/>
            <person name="Tenea G.N."/>
            <person name="Cifuentes V."/>
            <person name="Reyes P."/>
            <person name="Cevallos-Vallejos M."/>
        </authorList>
    </citation>
    <scope>NUCLEOTIDE SEQUENCE [LARGE SCALE GENOMIC DNA]</scope>
</reference>
<dbReference type="RefSeq" id="XP_027090358.1">
    <property type="nucleotide sequence ID" value="XM_027234557.1"/>
</dbReference>
<reference evidence="4" key="2">
    <citation type="submission" date="2025-08" db="UniProtKB">
        <authorList>
            <consortium name="RefSeq"/>
        </authorList>
    </citation>
    <scope>IDENTIFICATION</scope>
    <source>
        <tissue evidence="4">Leaves</tissue>
    </source>
</reference>
<feature type="region of interest" description="Disordered" evidence="1">
    <location>
        <begin position="333"/>
        <end position="360"/>
    </location>
</feature>
<gene>
    <name evidence="4" type="primary">LOC113711389</name>
</gene>
<dbReference type="Pfam" id="PF03017">
    <property type="entry name" value="Transposase_23"/>
    <property type="match status" value="1"/>
</dbReference>
<dbReference type="Proteomes" id="UP001652660">
    <property type="component" value="Chromosome 10e"/>
</dbReference>
<evidence type="ECO:0000259" key="2">
    <source>
        <dbReference type="Pfam" id="PF03017"/>
    </source>
</evidence>
<feature type="compositionally biased region" description="Low complexity" evidence="1">
    <location>
        <begin position="1"/>
        <end position="15"/>
    </location>
</feature>
<dbReference type="InterPro" id="IPR004264">
    <property type="entry name" value="Transposase_23"/>
</dbReference>
<feature type="compositionally biased region" description="Acidic residues" evidence="1">
    <location>
        <begin position="21"/>
        <end position="40"/>
    </location>
</feature>
<protein>
    <recommendedName>
        <fullName evidence="2">Transposase Tnp1/En/Spm-like domain-containing protein</fullName>
    </recommendedName>
</protein>
<feature type="compositionally biased region" description="Low complexity" evidence="1">
    <location>
        <begin position="333"/>
        <end position="355"/>
    </location>
</feature>
<evidence type="ECO:0000256" key="1">
    <source>
        <dbReference type="SAM" id="MobiDB-lite"/>
    </source>
</evidence>
<dbReference type="PANTHER" id="PTHR33144">
    <property type="entry name" value="OS10G0409366 PROTEIN-RELATED"/>
    <property type="match status" value="1"/>
</dbReference>
<dbReference type="GeneID" id="113711389"/>
<sequence>MARTRGGSSYRGSRSFQLRDEDPENLENEEGTGGGSDDDQEPKKTRGPTYMRHIWGRHGTDKRIKVKFNTLGEPVGTNRSKFNEFLGALARIGKYAPIDIDSWRKVPKSLKNDMIDVVKEKFDLPIGIEERVKQSVGKKWRSWKHALKKTYFNPNESIESQVLKRPKRVLPQQWRNILTKWLSEEAKSISATNKEHRKKKKMNHSTGKKPFAQVRVEKEKEVGHSLSRADMFTICYTNSNGVPSSFEVGEKMEEMESLKNQLPEGEEDNVGRNDVYAKVMGEERSGRVRTYGLGVTQSDLWGDIPSRSTCFRLVMEQSAAMSKMERRIQQLESIQQGRSQGQISPSSQRHTSQSSNAISRPIKVGDKVTIRSMVDSSKICAVGVVRNLDPTAEVGDIPLGSHWCEIHVNVPVENDEELMRPYHNFLKIGDAIGVAVAWPINLVILEEN</sequence>
<dbReference type="OrthoDB" id="1913335at2759"/>
<organism evidence="3 4">
    <name type="scientific">Coffea arabica</name>
    <name type="common">Arabian coffee</name>
    <dbReference type="NCBI Taxonomy" id="13443"/>
    <lineage>
        <taxon>Eukaryota</taxon>
        <taxon>Viridiplantae</taxon>
        <taxon>Streptophyta</taxon>
        <taxon>Embryophyta</taxon>
        <taxon>Tracheophyta</taxon>
        <taxon>Spermatophyta</taxon>
        <taxon>Magnoliopsida</taxon>
        <taxon>eudicotyledons</taxon>
        <taxon>Gunneridae</taxon>
        <taxon>Pentapetalae</taxon>
        <taxon>asterids</taxon>
        <taxon>lamiids</taxon>
        <taxon>Gentianales</taxon>
        <taxon>Rubiaceae</taxon>
        <taxon>Ixoroideae</taxon>
        <taxon>Gardenieae complex</taxon>
        <taxon>Bertiereae - Coffeeae clade</taxon>
        <taxon>Coffeeae</taxon>
        <taxon>Coffea</taxon>
    </lineage>
</organism>
<proteinExistence type="predicted"/>
<accession>A0A6P6UIR7</accession>
<feature type="region of interest" description="Disordered" evidence="1">
    <location>
        <begin position="1"/>
        <end position="51"/>
    </location>
</feature>
<dbReference type="Pfam" id="PF03004">
    <property type="entry name" value="Transposase_24"/>
    <property type="match status" value="1"/>
</dbReference>
<keyword evidence="3" id="KW-1185">Reference proteome</keyword>
<evidence type="ECO:0000313" key="4">
    <source>
        <dbReference type="RefSeq" id="XP_027090358.1"/>
    </source>
</evidence>
<evidence type="ECO:0000313" key="3">
    <source>
        <dbReference type="Proteomes" id="UP001652660"/>
    </source>
</evidence>